<organism evidence="3 4">
    <name type="scientific">Streptomyces griseus subsp. griseus (strain JCM 4626 / CBS 651.72 / NBRC 13350 / KCC S-0626 / ISP 5235)</name>
    <dbReference type="NCBI Taxonomy" id="455632"/>
    <lineage>
        <taxon>Bacteria</taxon>
        <taxon>Bacillati</taxon>
        <taxon>Actinomycetota</taxon>
        <taxon>Actinomycetes</taxon>
        <taxon>Kitasatosporales</taxon>
        <taxon>Streptomycetaceae</taxon>
        <taxon>Streptomyces</taxon>
    </lineage>
</organism>
<dbReference type="EMBL" id="AP009493">
    <property type="protein sequence ID" value="BAG19237.1"/>
    <property type="molecule type" value="Genomic_DNA"/>
</dbReference>
<feature type="compositionally biased region" description="Pro residues" evidence="1">
    <location>
        <begin position="25"/>
        <end position="34"/>
    </location>
</feature>
<evidence type="ECO:0000256" key="1">
    <source>
        <dbReference type="SAM" id="MobiDB-lite"/>
    </source>
</evidence>
<reference evidence="4" key="1">
    <citation type="journal article" date="2008" name="J. Bacteriol.">
        <title>Genome sequence of the streptomycin-producing microorganism Streptomyces griseus IFO 13350.</title>
        <authorList>
            <person name="Ohnishi Y."/>
            <person name="Ishikawa J."/>
            <person name="Hara H."/>
            <person name="Suzuki H."/>
            <person name="Ikenoya M."/>
            <person name="Ikeda H."/>
            <person name="Yamashita A."/>
            <person name="Hattori M."/>
            <person name="Horinouchi S."/>
        </authorList>
    </citation>
    <scope>NUCLEOTIDE SEQUENCE [LARGE SCALE GENOMIC DNA]</scope>
    <source>
        <strain evidence="4">JCM 4626 / NBRC 13350</strain>
    </source>
</reference>
<dbReference type="KEGG" id="sgr:SGR_2408"/>
<feature type="transmembrane region" description="Helical" evidence="2">
    <location>
        <begin position="165"/>
        <end position="185"/>
    </location>
</feature>
<dbReference type="eggNOG" id="ENOG5034BSQ">
    <property type="taxonomic scope" value="Bacteria"/>
</dbReference>
<evidence type="ECO:0000313" key="4">
    <source>
        <dbReference type="Proteomes" id="UP000001685"/>
    </source>
</evidence>
<feature type="transmembrane region" description="Helical" evidence="2">
    <location>
        <begin position="281"/>
        <end position="300"/>
    </location>
</feature>
<dbReference type="HOGENOM" id="CLU_762719_0_0_11"/>
<feature type="transmembrane region" description="Helical" evidence="2">
    <location>
        <begin position="320"/>
        <end position="338"/>
    </location>
</feature>
<sequence>MRVPWSGRSVVSSLRPDARRSRSPTPVPCGPLRPPRGLVHPFGRVEYRRVTLTRGARITGAVLCAVSALLVIVWLVRDIRAADGPVAVWEHWSGTGDLRDVPLTTTSAAALVLLAAYAAAAVAALRSASAALVLVVTGAVTLALRLPGVWTVADASAPEHLRDRALITTCVALAAGIGLVVAGVAGRRPAPEGAVRPVGPRRGGAAVFLLLGSQALIVAAWEIRQPFVYPSELYPAWFIGGGPLSLPLTEGPPGWVAVTHVLMFLAAAGGALTGAAHARPLGLIAGGFVLSSGVLGTARVVHYEMYERFFDADLEAQLNMLTSVAALIAGPVVIIVLARKDVERIPAGGVPGPWGGGGPWGARPPGHPPPHVAPGYPPPQAPPGQQPPAPGFGPPRDGGFGPPPQGPPPQGPPPQGPPPQGPPPQGPPPQGPPSPPAGG</sequence>
<feature type="transmembrane region" description="Helical" evidence="2">
    <location>
        <begin position="205"/>
        <end position="223"/>
    </location>
</feature>
<keyword evidence="2" id="KW-0472">Membrane</keyword>
<feature type="region of interest" description="Disordered" evidence="1">
    <location>
        <begin position="1"/>
        <end position="35"/>
    </location>
</feature>
<keyword evidence="2" id="KW-0812">Transmembrane</keyword>
<accession>B1W1L2</accession>
<feature type="transmembrane region" description="Helical" evidence="2">
    <location>
        <begin position="254"/>
        <end position="274"/>
    </location>
</feature>
<protein>
    <submittedName>
        <fullName evidence="3">Uncharacterized protein</fullName>
    </submittedName>
</protein>
<dbReference type="AlphaFoldDB" id="B1W1L2"/>
<feature type="compositionally biased region" description="Gly residues" evidence="1">
    <location>
        <begin position="349"/>
        <end position="360"/>
    </location>
</feature>
<feature type="transmembrane region" description="Helical" evidence="2">
    <location>
        <begin position="132"/>
        <end position="153"/>
    </location>
</feature>
<evidence type="ECO:0000313" key="3">
    <source>
        <dbReference type="EMBL" id="BAG19237.1"/>
    </source>
</evidence>
<dbReference type="Proteomes" id="UP000001685">
    <property type="component" value="Chromosome"/>
</dbReference>
<proteinExistence type="predicted"/>
<feature type="compositionally biased region" description="Pro residues" evidence="1">
    <location>
        <begin position="365"/>
        <end position="393"/>
    </location>
</feature>
<gene>
    <name evidence="3" type="ordered locus">SGR_2408</name>
</gene>
<feature type="transmembrane region" description="Helical" evidence="2">
    <location>
        <begin position="107"/>
        <end position="125"/>
    </location>
</feature>
<keyword evidence="2" id="KW-1133">Transmembrane helix</keyword>
<name>B1W1L2_STRGG</name>
<evidence type="ECO:0000256" key="2">
    <source>
        <dbReference type="SAM" id="Phobius"/>
    </source>
</evidence>
<feature type="compositionally biased region" description="Pro residues" evidence="1">
    <location>
        <begin position="401"/>
        <end position="439"/>
    </location>
</feature>
<feature type="region of interest" description="Disordered" evidence="1">
    <location>
        <begin position="349"/>
        <end position="439"/>
    </location>
</feature>
<feature type="transmembrane region" description="Helical" evidence="2">
    <location>
        <begin position="58"/>
        <end position="76"/>
    </location>
</feature>